<evidence type="ECO:0000313" key="1">
    <source>
        <dbReference type="EMBL" id="KAE8421467.1"/>
    </source>
</evidence>
<sequence>MHDITNADLDANKVPYRDADLNQPFDISWMEYFYGDDTLDEEVTLRVTVEGGRLKSEASKLHPLLCEPDILKELRRDPRIGRYIVVAGSIDEGDDKTSVCSLAFRIRGAIPLDSTEA</sequence>
<reference evidence="1 2" key="1">
    <citation type="submission" date="2019-04" db="EMBL/GenBank/DDBJ databases">
        <authorList>
            <consortium name="DOE Joint Genome Institute"/>
            <person name="Mondo S."/>
            <person name="Kjaerbolling I."/>
            <person name="Vesth T."/>
            <person name="Frisvad J.C."/>
            <person name="Nybo J.L."/>
            <person name="Theobald S."/>
            <person name="Kildgaard S."/>
            <person name="Isbrandt T."/>
            <person name="Kuo A."/>
            <person name="Sato A."/>
            <person name="Lyhne E.K."/>
            <person name="Kogle M.E."/>
            <person name="Wiebenga A."/>
            <person name="Kun R.S."/>
            <person name="Lubbers R.J."/>
            <person name="Makela M.R."/>
            <person name="Barry K."/>
            <person name="Chovatia M."/>
            <person name="Clum A."/>
            <person name="Daum C."/>
            <person name="Haridas S."/>
            <person name="He G."/>
            <person name="LaButti K."/>
            <person name="Lipzen A."/>
            <person name="Riley R."/>
            <person name="Salamov A."/>
            <person name="Simmons B.A."/>
            <person name="Magnuson J.K."/>
            <person name="Henrissat B."/>
            <person name="Mortensen U.H."/>
            <person name="Larsen T.O."/>
            <person name="Devries R.P."/>
            <person name="Grigoriev I.V."/>
            <person name="Machida M."/>
            <person name="Baker S.E."/>
            <person name="Andersen M.R."/>
            <person name="Cantor M.N."/>
            <person name="Hua S.X."/>
        </authorList>
    </citation>
    <scope>NUCLEOTIDE SEQUENCE [LARGE SCALE GENOMIC DNA]</scope>
    <source>
        <strain evidence="1 2">CBS 117616</strain>
    </source>
</reference>
<organism evidence="1 2">
    <name type="scientific">Aspergillus pseudocaelatus</name>
    <dbReference type="NCBI Taxonomy" id="1825620"/>
    <lineage>
        <taxon>Eukaryota</taxon>
        <taxon>Fungi</taxon>
        <taxon>Dikarya</taxon>
        <taxon>Ascomycota</taxon>
        <taxon>Pezizomycotina</taxon>
        <taxon>Eurotiomycetes</taxon>
        <taxon>Eurotiomycetidae</taxon>
        <taxon>Eurotiales</taxon>
        <taxon>Aspergillaceae</taxon>
        <taxon>Aspergillus</taxon>
        <taxon>Aspergillus subgen. Circumdati</taxon>
    </lineage>
</organism>
<name>A0ABQ6WWJ8_9EURO</name>
<keyword evidence="2" id="KW-1185">Reference proteome</keyword>
<dbReference type="Proteomes" id="UP000325395">
    <property type="component" value="Unassembled WGS sequence"/>
</dbReference>
<accession>A0ABQ6WWJ8</accession>
<proteinExistence type="predicted"/>
<evidence type="ECO:0000313" key="2">
    <source>
        <dbReference type="Proteomes" id="UP000325395"/>
    </source>
</evidence>
<protein>
    <submittedName>
        <fullName evidence="1">Uncharacterized protein</fullName>
    </submittedName>
</protein>
<dbReference type="EMBL" id="ML735701">
    <property type="protein sequence ID" value="KAE8421467.1"/>
    <property type="molecule type" value="Genomic_DNA"/>
</dbReference>
<gene>
    <name evidence="1" type="ORF">BDV36DRAFT_292389</name>
</gene>